<feature type="binding site" evidence="3">
    <location>
        <position position="241"/>
    </location>
    <ligand>
        <name>ATP</name>
        <dbReference type="ChEBI" id="CHEBI:30616"/>
    </ligand>
</feature>
<feature type="domain" description="Protein kinase" evidence="4">
    <location>
        <begin position="213"/>
        <end position="503"/>
    </location>
</feature>
<dbReference type="InterPro" id="IPR000719">
    <property type="entry name" value="Prot_kinase_dom"/>
</dbReference>
<evidence type="ECO:0000256" key="1">
    <source>
        <dbReference type="ARBA" id="ARBA00022741"/>
    </source>
</evidence>
<dbReference type="InterPro" id="IPR008271">
    <property type="entry name" value="Ser/Thr_kinase_AS"/>
</dbReference>
<dbReference type="Pfam" id="PF00069">
    <property type="entry name" value="Pkinase"/>
    <property type="match status" value="1"/>
</dbReference>
<dbReference type="InterPro" id="IPR017441">
    <property type="entry name" value="Protein_kinase_ATP_BS"/>
</dbReference>
<dbReference type="InterPro" id="IPR051681">
    <property type="entry name" value="Ser/Thr_Kinases-Pseudokinases"/>
</dbReference>
<dbReference type="InterPro" id="IPR003877">
    <property type="entry name" value="SPRY_dom"/>
</dbReference>
<dbReference type="PANTHER" id="PTHR44329:SF291">
    <property type="entry name" value="PROTEIN KINASE DOMAIN-CONTAINING PROTEIN"/>
    <property type="match status" value="1"/>
</dbReference>
<dbReference type="InterPro" id="IPR011009">
    <property type="entry name" value="Kinase-like_dom_sf"/>
</dbReference>
<dbReference type="PROSITE" id="PS00107">
    <property type="entry name" value="PROTEIN_KINASE_ATP"/>
    <property type="match status" value="1"/>
</dbReference>
<evidence type="ECO:0000259" key="4">
    <source>
        <dbReference type="PROSITE" id="PS50011"/>
    </source>
</evidence>
<evidence type="ECO:0000313" key="6">
    <source>
        <dbReference type="Proteomes" id="UP001642483"/>
    </source>
</evidence>
<dbReference type="InterPro" id="IPR043136">
    <property type="entry name" value="B30.2/SPRY_sf"/>
</dbReference>
<keyword evidence="1 3" id="KW-0547">Nucleotide-binding</keyword>
<dbReference type="PROSITE" id="PS50011">
    <property type="entry name" value="PROTEIN_KINASE_DOM"/>
    <property type="match status" value="1"/>
</dbReference>
<dbReference type="SUPFAM" id="SSF56112">
    <property type="entry name" value="Protein kinase-like (PK-like)"/>
    <property type="match status" value="1"/>
</dbReference>
<dbReference type="PANTHER" id="PTHR44329">
    <property type="entry name" value="SERINE/THREONINE-PROTEIN KINASE TNNI3K-RELATED"/>
    <property type="match status" value="1"/>
</dbReference>
<evidence type="ECO:0000256" key="2">
    <source>
        <dbReference type="ARBA" id="ARBA00022840"/>
    </source>
</evidence>
<evidence type="ECO:0000256" key="3">
    <source>
        <dbReference type="PROSITE-ProRule" id="PRU10141"/>
    </source>
</evidence>
<dbReference type="Pfam" id="PF00622">
    <property type="entry name" value="SPRY"/>
    <property type="match status" value="1"/>
</dbReference>
<dbReference type="SUPFAM" id="SSF49899">
    <property type="entry name" value="Concanavalin A-like lectins/glucanases"/>
    <property type="match status" value="1"/>
</dbReference>
<name>A0ABP0EZY0_CLALP</name>
<keyword evidence="6" id="KW-1185">Reference proteome</keyword>
<keyword evidence="2 3" id="KW-0067">ATP-binding</keyword>
<comment type="caution">
    <text evidence="5">The sequence shown here is derived from an EMBL/GenBank/DDBJ whole genome shotgun (WGS) entry which is preliminary data.</text>
</comment>
<evidence type="ECO:0000313" key="5">
    <source>
        <dbReference type="EMBL" id="CAK8673044.1"/>
    </source>
</evidence>
<dbReference type="SMART" id="SM00449">
    <property type="entry name" value="SPRY"/>
    <property type="match status" value="1"/>
</dbReference>
<gene>
    <name evidence="5" type="ORF">CVLEPA_LOCUS2832</name>
</gene>
<accession>A0ABP0EZY0</accession>
<dbReference type="Proteomes" id="UP001642483">
    <property type="component" value="Unassembled WGS sequence"/>
</dbReference>
<sequence>MAMARRFRSNSIQVEGNHLRFNGDLYGGFCMTSSLTFEKNYFEVKFLAIGIPAWCTIGLAPENYDLNNQLGWFPGSIGFRDKGCFRVWRNNRSEEISQENLKYHRNDIIGCGIKRTPNESRCTEVYFTKNGEQIYRTTVNNSEYESGFYPAVGLGLHAEAQILIWPDDDLFEKYLERMSEIRNLEQICDQISETHAQNAPIKYYPSADVEAVQGNEGFLGRGGFGCVRMAFTKSLGVVAVKCFSVFGGRDDVQQREERLTIELGLIASSSHVNIMRVEGFTTWPGAMGILLEYMPGDLCTFLLYKIDDSFRIPRIPALIKLRICTDVASGITFLHHGFAADQRITHGDIKPKNILLTADLRCKVGDFGAAELATVTGSTMSTVEQRFREQTLVYSAPERLQNPQLQTKKAMDVFSFSMTMRATLVRKNPNMNAQGEMRVEDYVGLIRERQYRPPLDDVEDLTASLTDDADVAIIDLLKDEMVKCWEHNPDERPSMMDVRDRLLQCLSTKDQSVIAQHVADITRHMDIRLPCRQQYACAPIQCFVAPHFDSL</sequence>
<dbReference type="PROSITE" id="PS00108">
    <property type="entry name" value="PROTEIN_KINASE_ST"/>
    <property type="match status" value="1"/>
</dbReference>
<dbReference type="InterPro" id="IPR013320">
    <property type="entry name" value="ConA-like_dom_sf"/>
</dbReference>
<dbReference type="Gene3D" id="2.60.120.920">
    <property type="match status" value="1"/>
</dbReference>
<dbReference type="Gene3D" id="1.10.510.10">
    <property type="entry name" value="Transferase(Phosphotransferase) domain 1"/>
    <property type="match status" value="1"/>
</dbReference>
<dbReference type="SMART" id="SM00220">
    <property type="entry name" value="S_TKc"/>
    <property type="match status" value="1"/>
</dbReference>
<proteinExistence type="predicted"/>
<protein>
    <recommendedName>
        <fullName evidence="4">Protein kinase domain-containing protein</fullName>
    </recommendedName>
</protein>
<dbReference type="EMBL" id="CAWYQH010000002">
    <property type="protein sequence ID" value="CAK8673044.1"/>
    <property type="molecule type" value="Genomic_DNA"/>
</dbReference>
<organism evidence="5 6">
    <name type="scientific">Clavelina lepadiformis</name>
    <name type="common">Light-bulb sea squirt</name>
    <name type="synonym">Ascidia lepadiformis</name>
    <dbReference type="NCBI Taxonomy" id="159417"/>
    <lineage>
        <taxon>Eukaryota</taxon>
        <taxon>Metazoa</taxon>
        <taxon>Chordata</taxon>
        <taxon>Tunicata</taxon>
        <taxon>Ascidiacea</taxon>
        <taxon>Aplousobranchia</taxon>
        <taxon>Clavelinidae</taxon>
        <taxon>Clavelina</taxon>
    </lineage>
</organism>
<reference evidence="5 6" key="1">
    <citation type="submission" date="2024-02" db="EMBL/GenBank/DDBJ databases">
        <authorList>
            <person name="Daric V."/>
            <person name="Darras S."/>
        </authorList>
    </citation>
    <scope>NUCLEOTIDE SEQUENCE [LARGE SCALE GENOMIC DNA]</scope>
</reference>